<keyword evidence="1" id="KW-0614">Plasmid</keyword>
<geneLocation type="plasmid" evidence="1 2">
    <name>pCLI</name>
</geneLocation>
<organism evidence="1 2">
    <name type="scientific">Clostridium botulinum (strain Langeland / NCTC 10281 / Type F)</name>
    <dbReference type="NCBI Taxonomy" id="441772"/>
    <lineage>
        <taxon>Bacteria</taxon>
        <taxon>Bacillati</taxon>
        <taxon>Bacillota</taxon>
        <taxon>Clostridia</taxon>
        <taxon>Eubacteriales</taxon>
        <taxon>Clostridiaceae</taxon>
        <taxon>Clostridium</taxon>
    </lineage>
</organism>
<dbReference type="EMBL" id="CP000729">
    <property type="protein sequence ID" value="ABS42927.1"/>
    <property type="molecule type" value="Genomic_DNA"/>
</dbReference>
<reference evidence="2" key="1">
    <citation type="submission" date="2007-06" db="EMBL/GenBank/DDBJ databases">
        <authorList>
            <person name="Brinkac L.M."/>
            <person name="Daugherty S."/>
            <person name="Dodson R.J."/>
            <person name="Madupu R."/>
            <person name="Brown J.L."/>
            <person name="Bruce D."/>
            <person name="Detter C."/>
            <person name="Munk C."/>
            <person name="Smith L.A."/>
            <person name="Smith T.J."/>
            <person name="White O."/>
            <person name="Brettin T.S."/>
        </authorList>
    </citation>
    <scope>NUCLEOTIDE SEQUENCE [LARGE SCALE GENOMIC DNA]</scope>
    <source>
        <strain evidence="2">Langeland / NCTC 10281 / Type F</strain>
        <plasmid evidence="2">pCLI</plasmid>
    </source>
</reference>
<gene>
    <name evidence="1" type="ordered locus">CLI_A0013</name>
</gene>
<sequence>MFYNYSFNSFTQGSRLAISMLKNFKDNLLIVKDNLLIVK</sequence>
<dbReference type="Proteomes" id="UP000002410">
    <property type="component" value="Plasmid pCLI"/>
</dbReference>
<dbReference type="KEGG" id="cbf:CLI_A0013"/>
<dbReference type="AlphaFoldDB" id="A7GJQ7"/>
<accession>A7GJQ7</accession>
<evidence type="ECO:0000313" key="2">
    <source>
        <dbReference type="Proteomes" id="UP000002410"/>
    </source>
</evidence>
<dbReference type="HOGENOM" id="CLU_3307130_0_0_9"/>
<evidence type="ECO:0000313" key="1">
    <source>
        <dbReference type="EMBL" id="ABS42927.1"/>
    </source>
</evidence>
<proteinExistence type="predicted"/>
<name>A7GJQ7_CLOBL</name>
<protein>
    <submittedName>
        <fullName evidence="1">Uncharacterized protein</fullName>
    </submittedName>
</protein>